<dbReference type="InterPro" id="IPR018759">
    <property type="entry name" value="BBP2_2"/>
</dbReference>
<keyword evidence="1" id="KW-0732">Signal</keyword>
<name>A0ABR5YGC2_9SPHN</name>
<evidence type="ECO:0000256" key="1">
    <source>
        <dbReference type="SAM" id="SignalP"/>
    </source>
</evidence>
<dbReference type="RefSeq" id="WP_066688435.1">
    <property type="nucleotide sequence ID" value="NZ_LQQO01000003.1"/>
</dbReference>
<gene>
    <name evidence="2" type="ORF">AVT10_09575</name>
</gene>
<reference evidence="3" key="1">
    <citation type="submission" date="2016-01" db="EMBL/GenBank/DDBJ databases">
        <title>Draft genome of Chromobacterium sp. F49.</title>
        <authorList>
            <person name="Hong K.W."/>
        </authorList>
    </citation>
    <scope>NUCLEOTIDE SEQUENCE [LARGE SCALE GENOMIC DNA]</scope>
    <source>
        <strain evidence="3">CN3</strain>
    </source>
</reference>
<comment type="caution">
    <text evidence="2">The sequence shown here is derived from an EMBL/GenBank/DDBJ whole genome shotgun (WGS) entry which is preliminary data.</text>
</comment>
<evidence type="ECO:0000313" key="3">
    <source>
        <dbReference type="Proteomes" id="UP000076609"/>
    </source>
</evidence>
<protein>
    <submittedName>
        <fullName evidence="2">Uncharacterized protein</fullName>
    </submittedName>
</protein>
<dbReference type="Pfam" id="PF10082">
    <property type="entry name" value="BBP2_2"/>
    <property type="match status" value="1"/>
</dbReference>
<evidence type="ECO:0000313" key="2">
    <source>
        <dbReference type="EMBL" id="KZE18027.1"/>
    </source>
</evidence>
<keyword evidence="3" id="KW-1185">Reference proteome</keyword>
<dbReference type="EMBL" id="LQQO01000003">
    <property type="protein sequence ID" value="KZE18027.1"/>
    <property type="molecule type" value="Genomic_DNA"/>
</dbReference>
<dbReference type="Proteomes" id="UP000076609">
    <property type="component" value="Unassembled WGS sequence"/>
</dbReference>
<organism evidence="2 3">
    <name type="scientific">Sphingomonas hankookensis</name>
    <dbReference type="NCBI Taxonomy" id="563996"/>
    <lineage>
        <taxon>Bacteria</taxon>
        <taxon>Pseudomonadati</taxon>
        <taxon>Pseudomonadota</taxon>
        <taxon>Alphaproteobacteria</taxon>
        <taxon>Sphingomonadales</taxon>
        <taxon>Sphingomonadaceae</taxon>
        <taxon>Sphingomonas</taxon>
    </lineage>
</organism>
<feature type="chain" id="PRO_5045714211" evidence="1">
    <location>
        <begin position="17"/>
        <end position="408"/>
    </location>
</feature>
<feature type="signal peptide" evidence="1">
    <location>
        <begin position="1"/>
        <end position="16"/>
    </location>
</feature>
<sequence>MMLTSAMLASALPAFAQPREVAGRSRDVQQPLSLYLPSAVASAPLSLRENDIIITPALSVAYDDNIFRTIKGADGRTDELIVAPAVSARIDRILGGAQVTANALYGYEIFTFNPDRSRPRLALGARGTAGIAGTCSITPYGEYNRQRTDFGDLNAPLDNTIRQTRFGATATCQRPAGFYPLLSAERYESDNDGEFDYADQRTTSGIVGIGYRRPSLGQALAYYRRDDITRPNQVRGGSSVDRAGVALDRAVSPLLTASVDVHWLSVRSDDPLIEDYGGLGWRAQVVSRALAPLKIEATAARSVVFDTLLTTAYAVQSSYSLVGQMQVNELTSATLGFDYRTRDFRAPPGGVRGGLEKDQSPIFRAGLARQMTGRLFLRLDATHSRRKTEPSIGDFDATRVTASAEMRF</sequence>
<proteinExistence type="predicted"/>
<accession>A0ABR5YGC2</accession>